<evidence type="ECO:0000313" key="2">
    <source>
        <dbReference type="Proteomes" id="UP000314294"/>
    </source>
</evidence>
<dbReference type="AlphaFoldDB" id="A0A4Z2FPN4"/>
<protein>
    <submittedName>
        <fullName evidence="1">Uncharacterized protein</fullName>
    </submittedName>
</protein>
<proteinExistence type="predicted"/>
<sequence>MNRPYLAFQAGTRLIFTLLRTHHHLGHARKGVRTEAVPRSLAQVKEYLSGVIVPSTPRDGTSHKLEGNALNWLQTGLQVLEEHYEEILEETRAGLCRMREVDHQEAWEVAVKWMEKKYRGRDEESLVRAEEDMAKLGLAVKRHTRKTRITISAQIDIKARTLDWTRILSEACSEVGILPTP</sequence>
<gene>
    <name evidence="1" type="ORF">EYF80_046808</name>
</gene>
<name>A0A4Z2FPN4_9TELE</name>
<dbReference type="EMBL" id="SRLO01000997">
    <property type="protein sequence ID" value="TNN43011.1"/>
    <property type="molecule type" value="Genomic_DNA"/>
</dbReference>
<dbReference type="OrthoDB" id="8985805at2759"/>
<comment type="caution">
    <text evidence="1">The sequence shown here is derived from an EMBL/GenBank/DDBJ whole genome shotgun (WGS) entry which is preliminary data.</text>
</comment>
<evidence type="ECO:0000313" key="1">
    <source>
        <dbReference type="EMBL" id="TNN43011.1"/>
    </source>
</evidence>
<reference evidence="1 2" key="1">
    <citation type="submission" date="2019-03" db="EMBL/GenBank/DDBJ databases">
        <title>First draft genome of Liparis tanakae, snailfish: a comprehensive survey of snailfish specific genes.</title>
        <authorList>
            <person name="Kim W."/>
            <person name="Song I."/>
            <person name="Jeong J.-H."/>
            <person name="Kim D."/>
            <person name="Kim S."/>
            <person name="Ryu S."/>
            <person name="Song J.Y."/>
            <person name="Lee S.K."/>
        </authorList>
    </citation>
    <scope>NUCLEOTIDE SEQUENCE [LARGE SCALE GENOMIC DNA]</scope>
    <source>
        <tissue evidence="1">Muscle</tissue>
    </source>
</reference>
<accession>A0A4Z2FPN4</accession>
<dbReference type="Proteomes" id="UP000314294">
    <property type="component" value="Unassembled WGS sequence"/>
</dbReference>
<organism evidence="1 2">
    <name type="scientific">Liparis tanakae</name>
    <name type="common">Tanaka's snailfish</name>
    <dbReference type="NCBI Taxonomy" id="230148"/>
    <lineage>
        <taxon>Eukaryota</taxon>
        <taxon>Metazoa</taxon>
        <taxon>Chordata</taxon>
        <taxon>Craniata</taxon>
        <taxon>Vertebrata</taxon>
        <taxon>Euteleostomi</taxon>
        <taxon>Actinopterygii</taxon>
        <taxon>Neopterygii</taxon>
        <taxon>Teleostei</taxon>
        <taxon>Neoteleostei</taxon>
        <taxon>Acanthomorphata</taxon>
        <taxon>Eupercaria</taxon>
        <taxon>Perciformes</taxon>
        <taxon>Cottioidei</taxon>
        <taxon>Cottales</taxon>
        <taxon>Liparidae</taxon>
        <taxon>Liparis</taxon>
    </lineage>
</organism>
<keyword evidence="2" id="KW-1185">Reference proteome</keyword>